<gene>
    <name evidence="1" type="ORF">ERS007739_02787</name>
</gene>
<name>A0A916LC78_MYCTX</name>
<dbReference type="EMBL" id="CSBK01001329">
    <property type="protein sequence ID" value="COY55231.1"/>
    <property type="molecule type" value="Genomic_DNA"/>
</dbReference>
<reference evidence="2" key="1">
    <citation type="submission" date="2015-03" db="EMBL/GenBank/DDBJ databases">
        <authorList>
            <consortium name="Pathogen Informatics"/>
        </authorList>
    </citation>
    <scope>NUCLEOTIDE SEQUENCE [LARGE SCALE GENOMIC DNA]</scope>
    <source>
        <strain evidence="2">N09902308</strain>
    </source>
</reference>
<dbReference type="AlphaFoldDB" id="A0A916LC78"/>
<evidence type="ECO:0000313" key="2">
    <source>
        <dbReference type="Proteomes" id="UP000039021"/>
    </source>
</evidence>
<accession>A0A916LC78</accession>
<evidence type="ECO:0000313" key="1">
    <source>
        <dbReference type="EMBL" id="COY55231.1"/>
    </source>
</evidence>
<sequence>MIDAKHDTVFGVVEQLTETTADYHLAWLELLLNLAGADHQRRAPVAKQAVNDDVVDVVGKNSVHRAQFDTHHQRLHGRVGTNIVGGGAQGIHRGGTSHEIDHDT</sequence>
<comment type="caution">
    <text evidence="1">The sequence shown here is derived from an EMBL/GenBank/DDBJ whole genome shotgun (WGS) entry which is preliminary data.</text>
</comment>
<dbReference type="Proteomes" id="UP000039021">
    <property type="component" value="Unassembled WGS sequence"/>
</dbReference>
<proteinExistence type="predicted"/>
<protein>
    <submittedName>
        <fullName evidence="1">Uncharacterized protein</fullName>
    </submittedName>
</protein>
<organism evidence="1 2">
    <name type="scientific">Mycobacterium tuberculosis</name>
    <dbReference type="NCBI Taxonomy" id="1773"/>
    <lineage>
        <taxon>Bacteria</taxon>
        <taxon>Bacillati</taxon>
        <taxon>Actinomycetota</taxon>
        <taxon>Actinomycetes</taxon>
        <taxon>Mycobacteriales</taxon>
        <taxon>Mycobacteriaceae</taxon>
        <taxon>Mycobacterium</taxon>
        <taxon>Mycobacterium tuberculosis complex</taxon>
    </lineage>
</organism>